<dbReference type="GO" id="GO:0016491">
    <property type="term" value="F:oxidoreductase activity"/>
    <property type="evidence" value="ECO:0007669"/>
    <property type="project" value="InterPro"/>
</dbReference>
<dbReference type="InterPro" id="IPR013766">
    <property type="entry name" value="Thioredoxin_domain"/>
</dbReference>
<dbReference type="PANTHER" id="PTHR42852:SF17">
    <property type="entry name" value="THIOREDOXIN-LIKE PROTEIN HI_1115"/>
    <property type="match status" value="1"/>
</dbReference>
<evidence type="ECO:0000256" key="1">
    <source>
        <dbReference type="SAM" id="Phobius"/>
    </source>
</evidence>
<dbReference type="GO" id="GO:0016209">
    <property type="term" value="F:antioxidant activity"/>
    <property type="evidence" value="ECO:0007669"/>
    <property type="project" value="InterPro"/>
</dbReference>
<dbReference type="Pfam" id="PF00578">
    <property type="entry name" value="AhpC-TSA"/>
    <property type="match status" value="1"/>
</dbReference>
<feature type="transmembrane region" description="Helical" evidence="1">
    <location>
        <begin position="12"/>
        <end position="32"/>
    </location>
</feature>
<proteinExistence type="predicted"/>
<keyword evidence="1" id="KW-0812">Transmembrane</keyword>
<dbReference type="InterPro" id="IPR000866">
    <property type="entry name" value="AhpC/TSA"/>
</dbReference>
<dbReference type="PROSITE" id="PS51352">
    <property type="entry name" value="THIOREDOXIN_2"/>
    <property type="match status" value="1"/>
</dbReference>
<feature type="domain" description="Thioredoxin" evidence="2">
    <location>
        <begin position="35"/>
        <end position="173"/>
    </location>
</feature>
<dbReference type="InterPro" id="IPR036249">
    <property type="entry name" value="Thioredoxin-like_sf"/>
</dbReference>
<dbReference type="RefSeq" id="WP_074896987.1">
    <property type="nucleotide sequence ID" value="NZ_CP031252.1"/>
</dbReference>
<sequence>MHITRKHLFKFLRQALAMAATFIIVSLVLDWWRAPNVPPGAAALPLQTIQGRQPTLAEAGGNRTAVLYFWGSWCGICRHTSPAVDKLSRQGIPVIGVALRSGSDEEVGAYLKTHGWQFDTVNDADGAWSGQWQVRVTPTIVLVKNGRVRHSTTGLSGYWGLRARIGLLDLLDS</sequence>
<name>A0A378U118_NEIEL</name>
<dbReference type="Proteomes" id="UP000254927">
    <property type="component" value="Unassembled WGS sequence"/>
</dbReference>
<dbReference type="EMBL" id="UGQW01000002">
    <property type="protein sequence ID" value="STZ68691.1"/>
    <property type="molecule type" value="Genomic_DNA"/>
</dbReference>
<evidence type="ECO:0000313" key="3">
    <source>
        <dbReference type="EMBL" id="STZ68691.1"/>
    </source>
</evidence>
<keyword evidence="1" id="KW-0472">Membrane</keyword>
<dbReference type="PANTHER" id="PTHR42852">
    <property type="entry name" value="THIOL:DISULFIDE INTERCHANGE PROTEIN DSBE"/>
    <property type="match status" value="1"/>
</dbReference>
<dbReference type="GeneID" id="93353205"/>
<keyword evidence="1" id="KW-1133">Transmembrane helix</keyword>
<dbReference type="CDD" id="cd03011">
    <property type="entry name" value="TlpA_like_ScsD_MtbDsbE"/>
    <property type="match status" value="1"/>
</dbReference>
<evidence type="ECO:0000259" key="2">
    <source>
        <dbReference type="PROSITE" id="PS51352"/>
    </source>
</evidence>
<protein>
    <submittedName>
        <fullName evidence="3">Periplasmic thioredoxin</fullName>
    </submittedName>
</protein>
<dbReference type="SUPFAM" id="SSF52833">
    <property type="entry name" value="Thioredoxin-like"/>
    <property type="match status" value="1"/>
</dbReference>
<dbReference type="AlphaFoldDB" id="A0A378U118"/>
<organism evidence="3 4">
    <name type="scientific">Neisseria elongata</name>
    <dbReference type="NCBI Taxonomy" id="495"/>
    <lineage>
        <taxon>Bacteria</taxon>
        <taxon>Pseudomonadati</taxon>
        <taxon>Pseudomonadota</taxon>
        <taxon>Betaproteobacteria</taxon>
        <taxon>Neisseriales</taxon>
        <taxon>Neisseriaceae</taxon>
        <taxon>Neisseria</taxon>
    </lineage>
</organism>
<reference evidence="3 4" key="1">
    <citation type="submission" date="2018-06" db="EMBL/GenBank/DDBJ databases">
        <authorList>
            <consortium name="Pathogen Informatics"/>
            <person name="Doyle S."/>
        </authorList>
    </citation>
    <scope>NUCLEOTIDE SEQUENCE [LARGE SCALE GENOMIC DNA]</scope>
    <source>
        <strain evidence="3 4">NCTC10660</strain>
    </source>
</reference>
<gene>
    <name evidence="3" type="primary">dsbE</name>
    <name evidence="3" type="ORF">NCTC10660_02220</name>
</gene>
<dbReference type="InterPro" id="IPR050553">
    <property type="entry name" value="Thioredoxin_ResA/DsbE_sf"/>
</dbReference>
<dbReference type="Gene3D" id="3.40.30.10">
    <property type="entry name" value="Glutaredoxin"/>
    <property type="match status" value="1"/>
</dbReference>
<evidence type="ECO:0000313" key="4">
    <source>
        <dbReference type="Proteomes" id="UP000254927"/>
    </source>
</evidence>
<accession>A0A378U118</accession>